<evidence type="ECO:0000313" key="6">
    <source>
        <dbReference type="EMBL" id="EDV25273.1"/>
    </source>
</evidence>
<dbReference type="InterPro" id="IPR001806">
    <property type="entry name" value="Small_GTPase"/>
</dbReference>
<dbReference type="Gene3D" id="3.40.50.300">
    <property type="entry name" value="P-loop containing nucleotide triphosphate hydrolases"/>
    <property type="match status" value="1"/>
</dbReference>
<dbReference type="Pfam" id="PF00071">
    <property type="entry name" value="Ras"/>
    <property type="match status" value="1"/>
</dbReference>
<keyword evidence="2" id="KW-0547">Nucleotide-binding</keyword>
<dbReference type="SMART" id="SM00173">
    <property type="entry name" value="RAS"/>
    <property type="match status" value="1"/>
</dbReference>
<dbReference type="GO" id="GO:0005768">
    <property type="term" value="C:endosome"/>
    <property type="evidence" value="ECO:0000318"/>
    <property type="project" value="GO_Central"/>
</dbReference>
<dbReference type="KEGG" id="tad:TRIADDRAFT_55139"/>
<organism evidence="6 7">
    <name type="scientific">Trichoplax adhaerens</name>
    <name type="common">Trichoplax reptans</name>
    <dbReference type="NCBI Taxonomy" id="10228"/>
    <lineage>
        <taxon>Eukaryota</taxon>
        <taxon>Metazoa</taxon>
        <taxon>Placozoa</taxon>
        <taxon>Uniplacotomia</taxon>
        <taxon>Trichoplacea</taxon>
        <taxon>Trichoplacidae</taxon>
        <taxon>Trichoplax</taxon>
    </lineage>
</organism>
<comment type="similarity">
    <text evidence="1">Belongs to the small GTPase superfamily. Rab family.</text>
</comment>
<sequence>MPQPLETFDHNYKVLIVGDSGVGKTCVLLRFKDNDFQSTLLSTIGIDLVNKQVVVDDKKIMLQIWDTAGQERYKTLTKAFYRGTSGILLVYDITKKKSFDNIRYWMKCIADCYDGDLENAPILFIVGNKNDLPRERKIKYDDGQLLAIKYSVKFFETSAYTNCNVNDVFYRLAEDMYYNSTGKRHVTGPVFNGTIKVDRKKSTQRKESDGGHSCC</sequence>
<dbReference type="OMA" id="CLMGYEF"/>
<evidence type="ECO:0000256" key="4">
    <source>
        <dbReference type="ARBA" id="ARBA00023288"/>
    </source>
</evidence>
<dbReference type="PANTHER" id="PTHR47980">
    <property type="entry name" value="LD44762P"/>
    <property type="match status" value="1"/>
</dbReference>
<dbReference type="HOGENOM" id="CLU_041217_10_1_1"/>
<accession>B3RU33</accession>
<gene>
    <name evidence="6" type="ORF">TRIADDRAFT_55139</name>
</gene>
<protein>
    <submittedName>
        <fullName evidence="6">Uncharacterized protein</fullName>
    </submittedName>
</protein>
<dbReference type="PRINTS" id="PR00449">
    <property type="entry name" value="RASTRNSFRMNG"/>
</dbReference>
<dbReference type="STRING" id="10228.B3RU33"/>
<dbReference type="SMART" id="SM00176">
    <property type="entry name" value="RAN"/>
    <property type="match status" value="1"/>
</dbReference>
<dbReference type="PROSITE" id="PS51419">
    <property type="entry name" value="RAB"/>
    <property type="match status" value="1"/>
</dbReference>
<dbReference type="GO" id="GO:0003924">
    <property type="term" value="F:GTPase activity"/>
    <property type="evidence" value="ECO:0000318"/>
    <property type="project" value="GO_Central"/>
</dbReference>
<dbReference type="SUPFAM" id="SSF52540">
    <property type="entry name" value="P-loop containing nucleoside triphosphate hydrolases"/>
    <property type="match status" value="1"/>
</dbReference>
<dbReference type="SMART" id="SM00177">
    <property type="entry name" value="ARF"/>
    <property type="match status" value="1"/>
</dbReference>
<dbReference type="PROSITE" id="PS51420">
    <property type="entry name" value="RHO"/>
    <property type="match status" value="1"/>
</dbReference>
<dbReference type="SMART" id="SM00174">
    <property type="entry name" value="RHO"/>
    <property type="match status" value="1"/>
</dbReference>
<dbReference type="InterPro" id="IPR027417">
    <property type="entry name" value="P-loop_NTPase"/>
</dbReference>
<reference evidence="6 7" key="1">
    <citation type="journal article" date="2008" name="Nature">
        <title>The Trichoplax genome and the nature of placozoans.</title>
        <authorList>
            <person name="Srivastava M."/>
            <person name="Begovic E."/>
            <person name="Chapman J."/>
            <person name="Putnam N.H."/>
            <person name="Hellsten U."/>
            <person name="Kawashima T."/>
            <person name="Kuo A."/>
            <person name="Mitros T."/>
            <person name="Salamov A."/>
            <person name="Carpenter M.L."/>
            <person name="Signorovitch A.Y."/>
            <person name="Moreno M.A."/>
            <person name="Kamm K."/>
            <person name="Grimwood J."/>
            <person name="Schmutz J."/>
            <person name="Shapiro H."/>
            <person name="Grigoriev I.V."/>
            <person name="Buss L.W."/>
            <person name="Schierwater B."/>
            <person name="Dellaporta S.L."/>
            <person name="Rokhsar D.S."/>
        </authorList>
    </citation>
    <scope>NUCLEOTIDE SEQUENCE [LARGE SCALE GENOMIC DNA]</scope>
    <source>
        <strain evidence="6 7">Grell-BS-1999</strain>
    </source>
</reference>
<proteinExistence type="inferred from homology"/>
<dbReference type="OrthoDB" id="9989112at2759"/>
<dbReference type="GO" id="GO:0005886">
    <property type="term" value="C:plasma membrane"/>
    <property type="evidence" value="ECO:0000318"/>
    <property type="project" value="GO_Central"/>
</dbReference>
<name>B3RU33_TRIAD</name>
<keyword evidence="5" id="KW-0636">Prenylation</keyword>
<dbReference type="InParanoid" id="B3RU33"/>
<dbReference type="GO" id="GO:0006887">
    <property type="term" value="P:exocytosis"/>
    <property type="evidence" value="ECO:0000318"/>
    <property type="project" value="GO_Central"/>
</dbReference>
<dbReference type="PhylomeDB" id="B3RU33"/>
<dbReference type="InterPro" id="IPR050305">
    <property type="entry name" value="Small_GTPase_Rab"/>
</dbReference>
<dbReference type="NCBIfam" id="TIGR00231">
    <property type="entry name" value="small_GTP"/>
    <property type="match status" value="1"/>
</dbReference>
<evidence type="ECO:0000256" key="1">
    <source>
        <dbReference type="ARBA" id="ARBA00006270"/>
    </source>
</evidence>
<dbReference type="PROSITE" id="PS51421">
    <property type="entry name" value="RAS"/>
    <property type="match status" value="1"/>
</dbReference>
<dbReference type="CTD" id="6752979"/>
<dbReference type="GO" id="GO:0008021">
    <property type="term" value="C:synaptic vesicle"/>
    <property type="evidence" value="ECO:0000318"/>
    <property type="project" value="GO_Central"/>
</dbReference>
<dbReference type="CDD" id="cd00154">
    <property type="entry name" value="Rab"/>
    <property type="match status" value="1"/>
</dbReference>
<dbReference type="AlphaFoldDB" id="B3RU33"/>
<keyword evidence="3" id="KW-0342">GTP-binding</keyword>
<keyword evidence="7" id="KW-1185">Reference proteome</keyword>
<evidence type="ECO:0000313" key="7">
    <source>
        <dbReference type="Proteomes" id="UP000009022"/>
    </source>
</evidence>
<dbReference type="RefSeq" id="XP_002111306.1">
    <property type="nucleotide sequence ID" value="XM_002111270.1"/>
</dbReference>
<dbReference type="SMART" id="SM00175">
    <property type="entry name" value="RAB"/>
    <property type="match status" value="1"/>
</dbReference>
<dbReference type="EMBL" id="DS985244">
    <property type="protein sequence ID" value="EDV25273.1"/>
    <property type="molecule type" value="Genomic_DNA"/>
</dbReference>
<dbReference type="GeneID" id="6752979"/>
<dbReference type="Proteomes" id="UP000009022">
    <property type="component" value="Unassembled WGS sequence"/>
</dbReference>
<dbReference type="FunFam" id="3.40.50.300:FF:001129">
    <property type="entry name" value="ras-related protein Rab-44 isoform X2"/>
    <property type="match status" value="1"/>
</dbReference>
<dbReference type="GO" id="GO:0005525">
    <property type="term" value="F:GTP binding"/>
    <property type="evidence" value="ECO:0007669"/>
    <property type="project" value="UniProtKB-KW"/>
</dbReference>
<evidence type="ECO:0000256" key="2">
    <source>
        <dbReference type="ARBA" id="ARBA00022741"/>
    </source>
</evidence>
<dbReference type="eggNOG" id="KOG0078">
    <property type="taxonomic scope" value="Eukaryota"/>
</dbReference>
<keyword evidence="4" id="KW-0449">Lipoprotein</keyword>
<evidence type="ECO:0000256" key="5">
    <source>
        <dbReference type="ARBA" id="ARBA00023289"/>
    </source>
</evidence>
<dbReference type="InterPro" id="IPR005225">
    <property type="entry name" value="Small_GTP-bd"/>
</dbReference>
<evidence type="ECO:0000256" key="3">
    <source>
        <dbReference type="ARBA" id="ARBA00023134"/>
    </source>
</evidence>